<evidence type="ECO:0000313" key="2">
    <source>
        <dbReference type="Proteomes" id="UP000297229"/>
    </source>
</evidence>
<organism evidence="1 2">
    <name type="scientific">Botrytis elliptica</name>
    <dbReference type="NCBI Taxonomy" id="278938"/>
    <lineage>
        <taxon>Eukaryota</taxon>
        <taxon>Fungi</taxon>
        <taxon>Dikarya</taxon>
        <taxon>Ascomycota</taxon>
        <taxon>Pezizomycotina</taxon>
        <taxon>Leotiomycetes</taxon>
        <taxon>Helotiales</taxon>
        <taxon>Sclerotiniaceae</taxon>
        <taxon>Botrytis</taxon>
    </lineage>
</organism>
<proteinExistence type="predicted"/>
<sequence>MEQMLLWVPDLEFTSPQKYEGKLKHSGKKITEKWVNDFRNGASSLPVMAIATVDSGRTVPGCSRSDLLALWVIEVYCGFKSRFFRSNAVVEEWGV</sequence>
<reference evidence="1 2" key="1">
    <citation type="submission" date="2017-12" db="EMBL/GenBank/DDBJ databases">
        <title>Comparative genomics of Botrytis spp.</title>
        <authorList>
            <person name="Valero-Jimenez C.A."/>
            <person name="Tapia P."/>
            <person name="Veloso J."/>
            <person name="Silva-Moreno E."/>
            <person name="Staats M."/>
            <person name="Valdes J.H."/>
            <person name="Van Kan J.A.L."/>
        </authorList>
    </citation>
    <scope>NUCLEOTIDE SEQUENCE [LARGE SCALE GENOMIC DNA]</scope>
    <source>
        <strain evidence="1 2">Be9601</strain>
    </source>
</reference>
<dbReference type="Proteomes" id="UP000297229">
    <property type="component" value="Unassembled WGS sequence"/>
</dbReference>
<evidence type="ECO:0000313" key="1">
    <source>
        <dbReference type="EMBL" id="TGO76679.1"/>
    </source>
</evidence>
<gene>
    <name evidence="1" type="ORF">BELL_0142g00040</name>
</gene>
<dbReference type="EMBL" id="PQXM01000141">
    <property type="protein sequence ID" value="TGO76679.1"/>
    <property type="molecule type" value="Genomic_DNA"/>
</dbReference>
<name>A0A4Z1JSC9_9HELO</name>
<protein>
    <submittedName>
        <fullName evidence="1">Uncharacterized protein</fullName>
    </submittedName>
</protein>
<keyword evidence="2" id="KW-1185">Reference proteome</keyword>
<accession>A0A4Z1JSC9</accession>
<comment type="caution">
    <text evidence="1">The sequence shown here is derived from an EMBL/GenBank/DDBJ whole genome shotgun (WGS) entry which is preliminary data.</text>
</comment>
<dbReference type="AlphaFoldDB" id="A0A4Z1JSC9"/>